<dbReference type="EMBL" id="DSVQ01000018">
    <property type="protein sequence ID" value="HGT40764.1"/>
    <property type="molecule type" value="Genomic_DNA"/>
</dbReference>
<feature type="domain" description="Peptidase S49" evidence="6">
    <location>
        <begin position="138"/>
        <end position="289"/>
    </location>
</feature>
<dbReference type="PANTHER" id="PTHR42987">
    <property type="entry name" value="PEPTIDASE S49"/>
    <property type="match status" value="1"/>
</dbReference>
<dbReference type="AlphaFoldDB" id="A0A7C4QR65"/>
<evidence type="ECO:0000256" key="3">
    <source>
        <dbReference type="ARBA" id="ARBA00022801"/>
    </source>
</evidence>
<feature type="transmembrane region" description="Helical" evidence="5">
    <location>
        <begin position="32"/>
        <end position="55"/>
    </location>
</feature>
<evidence type="ECO:0000313" key="7">
    <source>
        <dbReference type="EMBL" id="HGT40764.1"/>
    </source>
</evidence>
<evidence type="ECO:0000259" key="6">
    <source>
        <dbReference type="Pfam" id="PF01343"/>
    </source>
</evidence>
<gene>
    <name evidence="7" type="primary">sppA</name>
    <name evidence="7" type="ORF">ENS64_16085</name>
</gene>
<name>A0A7C4QR65_9PLAN</name>
<dbReference type="InterPro" id="IPR047272">
    <property type="entry name" value="S49_SppA_C"/>
</dbReference>
<evidence type="ECO:0000256" key="5">
    <source>
        <dbReference type="SAM" id="Phobius"/>
    </source>
</evidence>
<comment type="similarity">
    <text evidence="1">Belongs to the peptidase S49 family.</text>
</comment>
<accession>A0A7C4QR65</accession>
<keyword evidence="4" id="KW-0720">Serine protease</keyword>
<dbReference type="Gene3D" id="3.90.226.10">
    <property type="entry name" value="2-enoyl-CoA Hydratase, Chain A, domain 1"/>
    <property type="match status" value="1"/>
</dbReference>
<reference evidence="7" key="1">
    <citation type="journal article" date="2020" name="mSystems">
        <title>Genome- and Community-Level Interaction Insights into Carbon Utilization and Element Cycling Functions of Hydrothermarchaeota in Hydrothermal Sediment.</title>
        <authorList>
            <person name="Zhou Z."/>
            <person name="Liu Y."/>
            <person name="Xu W."/>
            <person name="Pan J."/>
            <person name="Luo Z.H."/>
            <person name="Li M."/>
        </authorList>
    </citation>
    <scope>NUCLEOTIDE SEQUENCE [LARGE SCALE GENOMIC DNA]</scope>
    <source>
        <strain evidence="7">SpSt-508</strain>
    </source>
</reference>
<dbReference type="InterPro" id="IPR029045">
    <property type="entry name" value="ClpP/crotonase-like_dom_sf"/>
</dbReference>
<dbReference type="Pfam" id="PF01343">
    <property type="entry name" value="Peptidase_S49"/>
    <property type="match status" value="1"/>
</dbReference>
<dbReference type="InterPro" id="IPR002142">
    <property type="entry name" value="Peptidase_S49"/>
</dbReference>
<dbReference type="GO" id="GO:0006508">
    <property type="term" value="P:proteolysis"/>
    <property type="evidence" value="ECO:0007669"/>
    <property type="project" value="UniProtKB-KW"/>
</dbReference>
<dbReference type="GO" id="GO:0008236">
    <property type="term" value="F:serine-type peptidase activity"/>
    <property type="evidence" value="ECO:0007669"/>
    <property type="project" value="UniProtKB-KW"/>
</dbReference>
<evidence type="ECO:0000256" key="4">
    <source>
        <dbReference type="ARBA" id="ARBA00022825"/>
    </source>
</evidence>
<organism evidence="7">
    <name type="scientific">Schlesneria paludicola</name>
    <dbReference type="NCBI Taxonomy" id="360056"/>
    <lineage>
        <taxon>Bacteria</taxon>
        <taxon>Pseudomonadati</taxon>
        <taxon>Planctomycetota</taxon>
        <taxon>Planctomycetia</taxon>
        <taxon>Planctomycetales</taxon>
        <taxon>Planctomycetaceae</taxon>
        <taxon>Schlesneria</taxon>
    </lineage>
</organism>
<dbReference type="SUPFAM" id="SSF52096">
    <property type="entry name" value="ClpP/crotonase"/>
    <property type="match status" value="1"/>
</dbReference>
<keyword evidence="5" id="KW-1133">Transmembrane helix</keyword>
<keyword evidence="5" id="KW-0812">Transmembrane</keyword>
<comment type="caution">
    <text evidence="7">The sequence shown here is derived from an EMBL/GenBank/DDBJ whole genome shotgun (WGS) entry which is preliminary data.</text>
</comment>
<dbReference type="PANTHER" id="PTHR42987:SF7">
    <property type="entry name" value="SIGNAL PEPTIDE PEPTIDASE SPPA-RELATED"/>
    <property type="match status" value="1"/>
</dbReference>
<dbReference type="InterPro" id="IPR004635">
    <property type="entry name" value="Pept_S49_SppA"/>
</dbReference>
<keyword evidence="3" id="KW-0378">Hydrolase</keyword>
<protein>
    <submittedName>
        <fullName evidence="7">Signal peptide peptidase SppA</fullName>
    </submittedName>
</protein>
<proteinExistence type="inferred from homology"/>
<dbReference type="NCBIfam" id="TIGR00706">
    <property type="entry name" value="SppA_dom"/>
    <property type="match status" value="1"/>
</dbReference>
<sequence>MSPAPTFDPEQPSRHPAPTVVVHTHAGGWRTWLIRLLVVLLACSLLFNLVLFAAYRDYFADIEAPQEKFHSGSITAQDEIVVLKMTGTIMPPFSERLRKQIEHVSKTDSVKGVLLVIDSPGGFVGDSHEIYHHLKKLAEKDKPVYVAMKGMAASGGYYIAMGAGPQGKLFAEPTTWTGSIGVIIPRYDISRLADKFGFTAEPLKTGEFKDALSPFRPLSDSERKIWENILNQAFDQFLEVIDLNRDNLTLDQVRRLATGEVFTAKDALANGLIDAIGFEDEALEQLKALLVQKGKIASPDQVRVVTYSHPPTVVDLLLGRAALPAGRPDPVQGLLESSVPRALYYCSWLPPLPE</sequence>
<evidence type="ECO:0000256" key="2">
    <source>
        <dbReference type="ARBA" id="ARBA00022670"/>
    </source>
</evidence>
<dbReference type="CDD" id="cd07023">
    <property type="entry name" value="S49_Sppa_N_C"/>
    <property type="match status" value="1"/>
</dbReference>
<keyword evidence="5" id="KW-0472">Membrane</keyword>
<evidence type="ECO:0000256" key="1">
    <source>
        <dbReference type="ARBA" id="ARBA00008683"/>
    </source>
</evidence>
<keyword evidence="2" id="KW-0645">Protease</keyword>